<accession>A0A7G7VKM4</accession>
<sequence>MFGLVPFAGRRNLSQRDSANPFALFDAMRDSFFHDDFPTANWGASSFKVDVKDSGDHYELTADLPGMTKEDIALHYENGYLTIAASRTESNDEKDDAGNYIRRERHTGEVSRSFYIDGIDDANIHAEFKDGVLQVNLPKTADTPARKQIEIH</sequence>
<evidence type="ECO:0000259" key="3">
    <source>
        <dbReference type="PROSITE" id="PS01031"/>
    </source>
</evidence>
<dbReference type="Proteomes" id="UP000515480">
    <property type="component" value="Chromosome"/>
</dbReference>
<dbReference type="InterPro" id="IPR002068">
    <property type="entry name" value="A-crystallin/Hsp20_dom"/>
</dbReference>
<dbReference type="InterPro" id="IPR031107">
    <property type="entry name" value="Small_HSP"/>
</dbReference>
<protein>
    <submittedName>
        <fullName evidence="4">Hsp20/alpha crystallin family protein</fullName>
    </submittedName>
</protein>
<dbReference type="PROSITE" id="PS01031">
    <property type="entry name" value="SHSP"/>
    <property type="match status" value="1"/>
</dbReference>
<reference evidence="4 5" key="1">
    <citation type="submission" date="2020-07" db="EMBL/GenBank/DDBJ databases">
        <title>Complete genome and description of Selenomonas timonensis sp. nov., a new bacterium isolated from a gingivitis subject.</title>
        <authorList>
            <person name="Antezack A."/>
        </authorList>
    </citation>
    <scope>NUCLEOTIDE SEQUENCE [LARGE SCALE GENOMIC DNA]</scope>
    <source>
        <strain evidence="4 5">Marseille-Q3039</strain>
    </source>
</reference>
<dbReference type="SUPFAM" id="SSF49764">
    <property type="entry name" value="HSP20-like chaperones"/>
    <property type="match status" value="1"/>
</dbReference>
<keyword evidence="5" id="KW-1185">Reference proteome</keyword>
<dbReference type="EMBL" id="CP060204">
    <property type="protein sequence ID" value="QNH54667.1"/>
    <property type="molecule type" value="Genomic_DNA"/>
</dbReference>
<evidence type="ECO:0000313" key="5">
    <source>
        <dbReference type="Proteomes" id="UP000515480"/>
    </source>
</evidence>
<dbReference type="CDD" id="cd06471">
    <property type="entry name" value="ACD_LpsHSP_like"/>
    <property type="match status" value="1"/>
</dbReference>
<comment type="similarity">
    <text evidence="1 2">Belongs to the small heat shock protein (HSP20) family.</text>
</comment>
<proteinExistence type="inferred from homology"/>
<dbReference type="Pfam" id="PF00011">
    <property type="entry name" value="HSP20"/>
    <property type="match status" value="1"/>
</dbReference>
<dbReference type="Gene3D" id="2.60.40.790">
    <property type="match status" value="1"/>
</dbReference>
<evidence type="ECO:0000313" key="4">
    <source>
        <dbReference type="EMBL" id="QNH54667.1"/>
    </source>
</evidence>
<organism evidence="4 5">
    <name type="scientific">Selenomonas timonae</name>
    <dbReference type="NCBI Taxonomy" id="2754044"/>
    <lineage>
        <taxon>Bacteria</taxon>
        <taxon>Bacillati</taxon>
        <taxon>Bacillota</taxon>
        <taxon>Negativicutes</taxon>
        <taxon>Selenomonadales</taxon>
        <taxon>Selenomonadaceae</taxon>
        <taxon>Selenomonas</taxon>
    </lineage>
</organism>
<dbReference type="AlphaFoldDB" id="A0A7G7VKM4"/>
<dbReference type="PANTHER" id="PTHR11527">
    <property type="entry name" value="HEAT-SHOCK PROTEIN 20 FAMILY MEMBER"/>
    <property type="match status" value="1"/>
</dbReference>
<evidence type="ECO:0000256" key="1">
    <source>
        <dbReference type="PROSITE-ProRule" id="PRU00285"/>
    </source>
</evidence>
<dbReference type="InterPro" id="IPR008978">
    <property type="entry name" value="HSP20-like_chaperone"/>
</dbReference>
<dbReference type="KEGG" id="stim:H1B31_01520"/>
<feature type="domain" description="SHSP" evidence="3">
    <location>
        <begin position="40"/>
        <end position="152"/>
    </location>
</feature>
<evidence type="ECO:0000256" key="2">
    <source>
        <dbReference type="RuleBase" id="RU003616"/>
    </source>
</evidence>
<dbReference type="RefSeq" id="WP_185980612.1">
    <property type="nucleotide sequence ID" value="NZ_CP060204.1"/>
</dbReference>
<gene>
    <name evidence="4" type="ORF">H1B31_01520</name>
</gene>
<name>A0A7G7VKM4_9FIRM</name>